<evidence type="ECO:0000313" key="4">
    <source>
        <dbReference type="Proteomes" id="UP001201873"/>
    </source>
</evidence>
<proteinExistence type="predicted"/>
<keyword evidence="4" id="KW-1185">Reference proteome</keyword>
<feature type="domain" description="CoA carboxyltransferase C-terminal" evidence="2">
    <location>
        <begin position="286"/>
        <end position="535"/>
    </location>
</feature>
<evidence type="ECO:0000259" key="1">
    <source>
        <dbReference type="PROSITE" id="PS50980"/>
    </source>
</evidence>
<dbReference type="SUPFAM" id="SSF52096">
    <property type="entry name" value="ClpP/crotonase"/>
    <property type="match status" value="2"/>
</dbReference>
<evidence type="ECO:0000259" key="2">
    <source>
        <dbReference type="PROSITE" id="PS50989"/>
    </source>
</evidence>
<dbReference type="RefSeq" id="WP_248824443.1">
    <property type="nucleotide sequence ID" value="NZ_JALKFT010000007.1"/>
</dbReference>
<reference evidence="3 4" key="1">
    <citation type="submission" date="2022-04" db="EMBL/GenBank/DDBJ databases">
        <title>Genome diversity in the genus Frankia.</title>
        <authorList>
            <person name="Carlos-Shanley C."/>
            <person name="Hahn D."/>
        </authorList>
    </citation>
    <scope>NUCLEOTIDE SEQUENCE [LARGE SCALE GENOMIC DNA]</scope>
    <source>
        <strain evidence="3 4">Ag45/Mut15</strain>
    </source>
</reference>
<dbReference type="Proteomes" id="UP001201873">
    <property type="component" value="Unassembled WGS sequence"/>
</dbReference>
<dbReference type="InterPro" id="IPR045190">
    <property type="entry name" value="MCCB/AccD1-like"/>
</dbReference>
<dbReference type="Pfam" id="PF01039">
    <property type="entry name" value="Carboxyl_trans"/>
    <property type="match status" value="1"/>
</dbReference>
<dbReference type="EMBL" id="JALKFT010000007">
    <property type="protein sequence ID" value="MCK9875948.1"/>
    <property type="molecule type" value="Genomic_DNA"/>
</dbReference>
<dbReference type="PANTHER" id="PTHR22855:SF13">
    <property type="entry name" value="METHYLCROTONOYL-COA CARBOXYLASE BETA CHAIN, MITOCHONDRIAL"/>
    <property type="match status" value="1"/>
</dbReference>
<dbReference type="PROSITE" id="PS50989">
    <property type="entry name" value="COA_CT_CTER"/>
    <property type="match status" value="1"/>
</dbReference>
<dbReference type="InterPro" id="IPR034733">
    <property type="entry name" value="AcCoA_carboxyl_beta"/>
</dbReference>
<organism evidence="3 4">
    <name type="scientific">Frankia umida</name>
    <dbReference type="NCBI Taxonomy" id="573489"/>
    <lineage>
        <taxon>Bacteria</taxon>
        <taxon>Bacillati</taxon>
        <taxon>Actinomycetota</taxon>
        <taxon>Actinomycetes</taxon>
        <taxon>Frankiales</taxon>
        <taxon>Frankiaceae</taxon>
        <taxon>Frankia</taxon>
    </lineage>
</organism>
<protein>
    <submittedName>
        <fullName evidence="3">Methylcrotonoyl-CoA carboxylase</fullName>
    </submittedName>
</protein>
<name>A0ABT0JWN4_9ACTN</name>
<dbReference type="Gene3D" id="3.90.226.10">
    <property type="entry name" value="2-enoyl-CoA Hydratase, Chain A, domain 1"/>
    <property type="match status" value="2"/>
</dbReference>
<accession>A0ABT0JWN4</accession>
<gene>
    <name evidence="3" type="ORF">MXD59_09195</name>
</gene>
<comment type="caution">
    <text evidence="3">The sequence shown here is derived from an EMBL/GenBank/DDBJ whole genome shotgun (WGS) entry which is preliminary data.</text>
</comment>
<dbReference type="PANTHER" id="PTHR22855">
    <property type="entry name" value="ACETYL, PROPIONYL, PYRUVATE, AND GLUTACONYL CARBOXYLASE-RELATED"/>
    <property type="match status" value="1"/>
</dbReference>
<sequence length="543" mass="57840">MSAVPPGDVPVLASRIDAFGEQARRNAEGHWDAVTDLQERLAVAAAGGSPRARERHVERGKLLPRDRVDALLDRGSPFLELSPLAANGLYDDPVPGAGIITGVGRVSGRECLIIANDATVKGGTYYPLTVKKHLRAQEVAQQNRLPCLYLVDSGGAFLPLQEQVFPDRDHFGRIFYNQARMSAQGIPQIAAVLGSCTAGGAYVPAMADEAVIVRDQGTIFLGGPPLVKAATGEVVSAEELGGGLLHARTSGVTDHLADDDHHALRIVRSIVATLAPRAQRPWEVVPVEEPAVDPAGLYAAVPPDGRTSYDVREVVARIVDGSRFVEFKAEFGTTLLTGTARLHGHPVGIVANNGVLFGESALKGAHFVELCDQRGIPLVFLQNITGFMVGREYEAAGIAKHGAKMVNAVACARVPKFTVVIGGSYGAGNYSMCGRAYSPRFLWMWPTARISVMGGDQAAAVLATVRRDQLAASGVDWGDEEEASFRTPIRERYAAQSSAYYSTARLWDDGVIDPADTRTVLGLGLSVAANAPLDPVGYGVFRM</sequence>
<dbReference type="InterPro" id="IPR011762">
    <property type="entry name" value="COA_CT_N"/>
</dbReference>
<feature type="domain" description="CoA carboxyltransferase N-terminal" evidence="1">
    <location>
        <begin position="30"/>
        <end position="286"/>
    </location>
</feature>
<dbReference type="InterPro" id="IPR011763">
    <property type="entry name" value="COA_CT_C"/>
</dbReference>
<dbReference type="PROSITE" id="PS50980">
    <property type="entry name" value="COA_CT_NTER"/>
    <property type="match status" value="1"/>
</dbReference>
<evidence type="ECO:0000313" key="3">
    <source>
        <dbReference type="EMBL" id="MCK9875948.1"/>
    </source>
</evidence>
<dbReference type="InterPro" id="IPR029045">
    <property type="entry name" value="ClpP/crotonase-like_dom_sf"/>
</dbReference>